<keyword evidence="2" id="KW-1185">Reference proteome</keyword>
<dbReference type="InterPro" id="IPR021942">
    <property type="entry name" value="DUF3557"/>
</dbReference>
<dbReference type="Proteomes" id="UP000230233">
    <property type="component" value="Chromosome X"/>
</dbReference>
<name>A0A2G5SV75_9PELO</name>
<protein>
    <submittedName>
        <fullName evidence="1">Uncharacterized protein</fullName>
    </submittedName>
</protein>
<evidence type="ECO:0000313" key="2">
    <source>
        <dbReference type="Proteomes" id="UP000230233"/>
    </source>
</evidence>
<evidence type="ECO:0000313" key="1">
    <source>
        <dbReference type="EMBL" id="PIC18858.1"/>
    </source>
</evidence>
<comment type="caution">
    <text evidence="1">The sequence shown here is derived from an EMBL/GenBank/DDBJ whole genome shotgun (WGS) entry which is preliminary data.</text>
</comment>
<organism evidence="1 2">
    <name type="scientific">Caenorhabditis nigoni</name>
    <dbReference type="NCBI Taxonomy" id="1611254"/>
    <lineage>
        <taxon>Eukaryota</taxon>
        <taxon>Metazoa</taxon>
        <taxon>Ecdysozoa</taxon>
        <taxon>Nematoda</taxon>
        <taxon>Chromadorea</taxon>
        <taxon>Rhabditida</taxon>
        <taxon>Rhabditina</taxon>
        <taxon>Rhabditomorpha</taxon>
        <taxon>Rhabditoidea</taxon>
        <taxon>Rhabditidae</taxon>
        <taxon>Peloderinae</taxon>
        <taxon>Caenorhabditis</taxon>
    </lineage>
</organism>
<dbReference type="PANTHER" id="PTHR31379">
    <property type="entry name" value="F-BOX C PROTEIN-RELATED-RELATED"/>
    <property type="match status" value="1"/>
</dbReference>
<dbReference type="EMBL" id="PDUG01000006">
    <property type="protein sequence ID" value="PIC18858.1"/>
    <property type="molecule type" value="Genomic_DNA"/>
</dbReference>
<sequence>MTAEDAPVLKLTYLIFHLAQKLPGIRSTEKAVPLQISKLSFSGSRFTTNDTEYRLGLKKFQLTAGDILVQKGSPAPRNIGTRRETLEKTQERIEGSGKRELTKTSPDGTVYIERVKYDKSFNEARRYLITTFLGNRLLAPKIEGVALLADMYDDQTAMRRYEEILVKNSRYQFENLKKQTLEIVKTTQDIRDIASDNTNTNDFDQATTFQLL</sequence>
<dbReference type="PANTHER" id="PTHR31379:SF1">
    <property type="entry name" value="F-BOX C PROTEIN-RELATED"/>
    <property type="match status" value="1"/>
</dbReference>
<reference evidence="2" key="1">
    <citation type="submission" date="2017-10" db="EMBL/GenBank/DDBJ databases">
        <title>Rapid genome shrinkage in a self-fertile nematode reveals novel sperm competition proteins.</title>
        <authorList>
            <person name="Yin D."/>
            <person name="Schwarz E.M."/>
            <person name="Thomas C.G."/>
            <person name="Felde R.L."/>
            <person name="Korf I.F."/>
            <person name="Cutter A.D."/>
            <person name="Schartner C.M."/>
            <person name="Ralston E.J."/>
            <person name="Meyer B.J."/>
            <person name="Haag E.S."/>
        </authorList>
    </citation>
    <scope>NUCLEOTIDE SEQUENCE [LARGE SCALE GENOMIC DNA]</scope>
    <source>
        <strain evidence="2">JU1422</strain>
    </source>
</reference>
<gene>
    <name evidence="1" type="primary">Cnig_chr_X.g24605</name>
    <name evidence="1" type="ORF">B9Z55_024605</name>
</gene>
<dbReference type="AlphaFoldDB" id="A0A2G5SV75"/>
<accession>A0A2G5SV75</accession>
<proteinExistence type="predicted"/>